<feature type="compositionally biased region" description="Pro residues" evidence="2">
    <location>
        <begin position="864"/>
        <end position="876"/>
    </location>
</feature>
<feature type="compositionally biased region" description="Gly residues" evidence="2">
    <location>
        <begin position="2003"/>
        <end position="2012"/>
    </location>
</feature>
<feature type="compositionally biased region" description="Polar residues" evidence="2">
    <location>
        <begin position="67"/>
        <end position="84"/>
    </location>
</feature>
<name>A0A9P6FAR4_9FUNG</name>
<feature type="compositionally biased region" description="Polar residues" evidence="2">
    <location>
        <begin position="1784"/>
        <end position="1797"/>
    </location>
</feature>
<evidence type="ECO:0000256" key="1">
    <source>
        <dbReference type="SAM" id="Coils"/>
    </source>
</evidence>
<feature type="compositionally biased region" description="Pro residues" evidence="2">
    <location>
        <begin position="992"/>
        <end position="1003"/>
    </location>
</feature>
<feature type="region of interest" description="Disordered" evidence="2">
    <location>
        <begin position="338"/>
        <end position="364"/>
    </location>
</feature>
<feature type="region of interest" description="Disordered" evidence="2">
    <location>
        <begin position="1995"/>
        <end position="2020"/>
    </location>
</feature>
<sequence length="2051" mass="227904">MVGSSRYNGPGAALRGQTRAPRQRSRPGDDSSSVISNDYPVDSSPSGQTDRVAQRTGKIQEHRHLAIQTSSAPALTNNPTNVSGPTPRPSKVVHFLLAITNLIKDLIATITSLLTWVLHPDHLSLHLLAPPRLLPPRLISPINTLTHGHGGGQGNNPYNNGPRSAAGNGYNSHYDQSPMMSPGSPDSWRSPPSGPRGGGGGYTPQTQYAPSTQYQPQRDDYGRSRGGYPQESDSDDYYSRQGGSVVSGYGPGPRHDQGPGRYQQDDRGRTLSYSTSIASNTSSVLAARRARNERNERSQRQNNAQADEWLTSPTGTENDTEILPWSDDEAIVTKAIRSPPTGYSNEKHLPPIPRGGGGGTQQLPAQQTRDMYSGQPTSGRKMDSDMIKVEVGGTTTVIPTSPDAGPGINFIKNVSPPNSLSTNYGAQSQGLTGASQSITGAATSLRAAAVFSEQKTNVAEQQSPTTSRPFNRRTSSEWGGQRISLDDMLAAPSPLTRDDQQQAKNSWQASPPLRARGGGSSTFTDMKSKRRSSLPDKFVPDWNEHAQAWRSSIGQKRTSWLASGKGTHDDDDQKEVKGKDDFLKENRQWADRMGDVKKAAPSDSKRFSDQSSLHRRSRSWSPRPPISRSGSNKQKDTALGRYIQVTVEIHFKRQAVKRQQEFPFQLPVKIPLSLSRTLQIALKITCSFQEVSFPLSLPFSNMNDIAPGGRPSADLDTPRRKSDRYSWETNDDNNNNKELQRLSWESASPMPLPLTKEMPKEDVVRKPPGGGLLSDSDSDSMDSPPLKVQYSRRPIHDDDDDDKSTISSKHPISIISTFNLPPATSPTSPPVMPPLPVPSSPTDTKEANGMMGASTRDYLDYKPMAPPPIPPSPPQAPQQNQTMMTSVTTVSIEATTATISNSRVSVDSFKNVPGQTGANNSNRNLDLTDTELDTDFDTDNESVVPGRRNAPPTPIRTTQLTRNESTTSSISVLSARSNKSFMSSSSSILSGSPPPQRAPPPIPGSDSGAGGAAAAAAAVAVVGAAAVVGSGLFGGAKRSASGGSARGVRSGLSKQILPPAGPPPPPAGPPPSSDIGATGNKPSYGILPPPIPSSFTEPSSVATVASVAVVPTTAAIQIQMLADDDQSRSQMGAISMETDDRLLTRLNNRVAQLEKELEFAQQDLEASQDDAIELQNKVRDLELELEEQSAKAGAISSEQHRGLEQEHASAKSAWDTERDQLLRSLEQLREDHLDDLETNLDLQRSKHGRVLDDLKAEHAAALLAEQDLLHEKHTRALDDQEDRLKREHQDAIDELLGQLDAMQAKHADALRDQQSEHEAKALENDERWRSQLENADDALENKSKELAAIAVAHQQALEAHEHQLSEKDLVLIKSTADREQAVKDLEHHKKETELALDRLEGVLAEDKQAHAELIKDLESKSMRLEGRIAELEGELQELMQDNVQIVEEMQRREDSWAEERAMLRASASDGNQDQDARVHELHEQLVAMTESKRQADSQFQGIVKGLLREASTHKKELESTRKENESNREQLESHREQLESNREQLELNREQLEQERQTREEMVQQLEKIHQELVGIQQERQALQQERHTLQQDNESLHQQYQSLQQEIQSLQEERRSLQEKERSLLEQKDHAEQKWNTLERSQQDLETRYETQKRSGSEAVMAIQRELEDRLKELEQVLSNEQAKAQELERALNQTQAKASKDMQQEQFTAQTRFDQVEAALKAKEAQVKKLEQEADATIKIQTDLLQSMERDAANSSKKLEASMMGKMKEMEKMFEEEKQRLQHQVHQELSQSYEQETLERETRLQQQLDSIHQQELSMARQEVSSKYEQQLQQSKQQFEQQLQASREQVQVLKQQYEQQMQAIKQQQEAALEQTTQSLVQQSKAMEEQLEKLKEEVESERLEREVAVKDRTYLERRVVGHDRRQKELESGLEAIQAELDQSRAKFGQDLQEVERSKMSLERKLGMAKEDVEELNKIRDELEGDRAELRKELSRLKKAGPAKGSGGGGGGDSAAWEAEKRGLKDQVRALEDEVQIMLEKNMNLTIELSMK</sequence>
<feature type="coiled-coil region" evidence="1">
    <location>
        <begin position="1270"/>
        <end position="1345"/>
    </location>
</feature>
<keyword evidence="1" id="KW-0175">Coiled coil</keyword>
<evidence type="ECO:0000313" key="3">
    <source>
        <dbReference type="EMBL" id="KAF9547013.1"/>
    </source>
</evidence>
<feature type="compositionally biased region" description="Low complexity" evidence="2">
    <location>
        <begin position="181"/>
        <end position="191"/>
    </location>
</feature>
<proteinExistence type="predicted"/>
<feature type="region of interest" description="Disordered" evidence="2">
    <location>
        <begin position="453"/>
        <end position="637"/>
    </location>
</feature>
<feature type="compositionally biased region" description="Polar residues" evidence="2">
    <location>
        <begin position="913"/>
        <end position="924"/>
    </location>
</feature>
<feature type="coiled-coil region" evidence="1">
    <location>
        <begin position="1382"/>
        <end position="1448"/>
    </location>
</feature>
<feature type="compositionally biased region" description="Basic and acidic residues" evidence="2">
    <location>
        <begin position="253"/>
        <end position="269"/>
    </location>
</feature>
<feature type="compositionally biased region" description="Basic and acidic residues" evidence="2">
    <location>
        <begin position="574"/>
        <end position="608"/>
    </location>
</feature>
<comment type="caution">
    <text evidence="3">The sequence shown here is derived from an EMBL/GenBank/DDBJ whole genome shotgun (WGS) entry which is preliminary data.</text>
</comment>
<accession>A0A9P6FAR4</accession>
<feature type="compositionally biased region" description="Polar residues" evidence="2">
    <location>
        <begin position="549"/>
        <end position="561"/>
    </location>
</feature>
<feature type="compositionally biased region" description="Basic and acidic residues" evidence="2">
    <location>
        <begin position="290"/>
        <end position="299"/>
    </location>
</feature>
<feature type="compositionally biased region" description="Polar residues" evidence="2">
    <location>
        <begin position="955"/>
        <end position="972"/>
    </location>
</feature>
<organism evidence="3 4">
    <name type="scientific">Mortierella hygrophila</name>
    <dbReference type="NCBI Taxonomy" id="979708"/>
    <lineage>
        <taxon>Eukaryota</taxon>
        <taxon>Fungi</taxon>
        <taxon>Fungi incertae sedis</taxon>
        <taxon>Mucoromycota</taxon>
        <taxon>Mortierellomycotina</taxon>
        <taxon>Mortierellomycetes</taxon>
        <taxon>Mortierellales</taxon>
        <taxon>Mortierellaceae</taxon>
        <taxon>Mortierella</taxon>
    </lineage>
</organism>
<feature type="compositionally biased region" description="Basic and acidic residues" evidence="2">
    <location>
        <begin position="1198"/>
        <end position="1215"/>
    </location>
</feature>
<feature type="compositionally biased region" description="Polar residues" evidence="2">
    <location>
        <begin position="453"/>
        <end position="478"/>
    </location>
</feature>
<reference evidence="3" key="1">
    <citation type="journal article" date="2020" name="Fungal Divers.">
        <title>Resolving the Mortierellaceae phylogeny through synthesis of multi-gene phylogenetics and phylogenomics.</title>
        <authorList>
            <person name="Vandepol N."/>
            <person name="Liber J."/>
            <person name="Desiro A."/>
            <person name="Na H."/>
            <person name="Kennedy M."/>
            <person name="Barry K."/>
            <person name="Grigoriev I.V."/>
            <person name="Miller A.N."/>
            <person name="O'Donnell K."/>
            <person name="Stajich J.E."/>
            <person name="Bonito G."/>
        </authorList>
    </citation>
    <scope>NUCLEOTIDE SEQUENCE</scope>
    <source>
        <strain evidence="3">NRRL 2591</strain>
    </source>
</reference>
<feature type="compositionally biased region" description="Polar residues" evidence="2">
    <location>
        <begin position="805"/>
        <end position="819"/>
    </location>
</feature>
<feature type="compositionally biased region" description="Low complexity" evidence="2">
    <location>
        <begin position="1035"/>
        <end position="1053"/>
    </location>
</feature>
<feature type="compositionally biased region" description="Low complexity" evidence="2">
    <location>
        <begin position="974"/>
        <end position="991"/>
    </location>
</feature>
<feature type="region of interest" description="Disordered" evidence="2">
    <location>
        <begin position="1612"/>
        <end position="1635"/>
    </location>
</feature>
<feature type="region of interest" description="Disordered" evidence="2">
    <location>
        <begin position="1510"/>
        <end position="1543"/>
    </location>
</feature>
<feature type="region of interest" description="Disordered" evidence="2">
    <location>
        <begin position="145"/>
        <end position="321"/>
    </location>
</feature>
<feature type="compositionally biased region" description="Polar residues" evidence="2">
    <location>
        <begin position="203"/>
        <end position="216"/>
    </location>
</feature>
<gene>
    <name evidence="3" type="ORF">EC957_009017</name>
</gene>
<keyword evidence="4" id="KW-1185">Reference proteome</keyword>
<feature type="compositionally biased region" description="Pro residues" evidence="2">
    <location>
        <begin position="823"/>
        <end position="839"/>
    </location>
</feature>
<feature type="compositionally biased region" description="Acidic residues" evidence="2">
    <location>
        <begin position="928"/>
        <end position="940"/>
    </location>
</feature>
<feature type="region of interest" description="Disordered" evidence="2">
    <location>
        <begin position="1035"/>
        <end position="1091"/>
    </location>
</feature>
<dbReference type="EMBL" id="JAAAXW010000048">
    <property type="protein sequence ID" value="KAF9547013.1"/>
    <property type="molecule type" value="Genomic_DNA"/>
</dbReference>
<evidence type="ECO:0000256" key="2">
    <source>
        <dbReference type="SAM" id="MobiDB-lite"/>
    </source>
</evidence>
<feature type="region of interest" description="Disordered" evidence="2">
    <location>
        <begin position="1"/>
        <end position="87"/>
    </location>
</feature>
<feature type="region of interest" description="Disordered" evidence="2">
    <location>
        <begin position="909"/>
        <end position="1010"/>
    </location>
</feature>
<feature type="compositionally biased region" description="Pro residues" evidence="2">
    <location>
        <begin position="1059"/>
        <end position="1072"/>
    </location>
</feature>
<feature type="region of interest" description="Disordered" evidence="2">
    <location>
        <begin position="707"/>
        <end position="884"/>
    </location>
</feature>
<feature type="compositionally biased region" description="Polar residues" evidence="2">
    <location>
        <begin position="169"/>
        <end position="179"/>
    </location>
</feature>
<feature type="region of interest" description="Disordered" evidence="2">
    <location>
        <begin position="1190"/>
        <end position="1215"/>
    </location>
</feature>
<evidence type="ECO:0000313" key="4">
    <source>
        <dbReference type="Proteomes" id="UP000723463"/>
    </source>
</evidence>
<dbReference type="Proteomes" id="UP000723463">
    <property type="component" value="Unassembled WGS sequence"/>
</dbReference>
<feature type="compositionally biased region" description="Basic and acidic residues" evidence="2">
    <location>
        <begin position="1612"/>
        <end position="1634"/>
    </location>
</feature>
<feature type="compositionally biased region" description="Basic and acidic residues" evidence="2">
    <location>
        <begin position="716"/>
        <end position="726"/>
    </location>
</feature>
<feature type="region of interest" description="Disordered" evidence="2">
    <location>
        <begin position="1780"/>
        <end position="1803"/>
    </location>
</feature>
<protein>
    <submittedName>
        <fullName evidence="3">Uncharacterized protein</fullName>
    </submittedName>
</protein>
<feature type="compositionally biased region" description="Low complexity" evidence="2">
    <location>
        <begin position="272"/>
        <end position="287"/>
    </location>
</feature>